<dbReference type="RefSeq" id="WP_137653475.1">
    <property type="nucleotide sequence ID" value="NZ_BJCV01000040.1"/>
</dbReference>
<gene>
    <name evidence="1" type="ORF">PS049_25620</name>
</gene>
<dbReference type="EMBL" id="CP117564">
    <property type="protein sequence ID" value="WDB31981.1"/>
    <property type="molecule type" value="Genomic_DNA"/>
</dbReference>
<proteinExistence type="predicted"/>
<evidence type="ECO:0000313" key="2">
    <source>
        <dbReference type="Proteomes" id="UP001219219"/>
    </source>
</evidence>
<sequence length="88" mass="10345">MSIYDKKAEELEAKGFYRRAAFRWAEVMSLLTNDSDRKLAAERRKLCINKALLSPVKSDTYRDVSVRTHQACIDMGLINKERFRNYLK</sequence>
<reference evidence="1" key="1">
    <citation type="submission" date="2023-02" db="EMBL/GenBank/DDBJ databases">
        <title>Escherichia albertii as a potential enteropathogen in the light of epidemiological and genomic studies.</title>
        <authorList>
            <person name="Leszczynska K."/>
            <person name="Swiecicka I."/>
            <person name="Daniluk T."/>
            <person name="Lebensztejn D."/>
            <person name="Chmielewska S."/>
            <person name="Leszczynska D."/>
            <person name="Gawor J."/>
            <person name="Kliber M."/>
        </authorList>
    </citation>
    <scope>NUCLEOTIDE SEQUENCE</scope>
    <source>
        <strain evidence="1">BIA_7</strain>
        <plasmid evidence="1">pEA7_2</plasmid>
    </source>
</reference>
<geneLocation type="plasmid" evidence="1 2">
    <name>pEA7_2</name>
</geneLocation>
<dbReference type="Proteomes" id="UP001219219">
    <property type="component" value="Plasmid pEA7_2"/>
</dbReference>
<dbReference type="InterPro" id="IPR024684">
    <property type="entry name" value="Tscrpt_act_PerC/SfV_Orf40"/>
</dbReference>
<keyword evidence="1" id="KW-0614">Plasmid</keyword>
<name>A0AAX3MTW6_ESCAL</name>
<accession>A0AAX3MTW6</accession>
<organism evidence="1 2">
    <name type="scientific">Escherichia albertii</name>
    <dbReference type="NCBI Taxonomy" id="208962"/>
    <lineage>
        <taxon>Bacteria</taxon>
        <taxon>Pseudomonadati</taxon>
        <taxon>Pseudomonadota</taxon>
        <taxon>Gammaproteobacteria</taxon>
        <taxon>Enterobacterales</taxon>
        <taxon>Enterobacteriaceae</taxon>
        <taxon>Escherichia</taxon>
    </lineage>
</organism>
<dbReference type="AlphaFoldDB" id="A0AAX3MTW6"/>
<evidence type="ECO:0000313" key="1">
    <source>
        <dbReference type="EMBL" id="WDB31981.1"/>
    </source>
</evidence>
<protein>
    <submittedName>
        <fullName evidence="1">PerC family transcriptional regulator</fullName>
    </submittedName>
</protein>
<dbReference type="Pfam" id="PF06069">
    <property type="entry name" value="PerC"/>
    <property type="match status" value="1"/>
</dbReference>